<dbReference type="InterPro" id="IPR007809">
    <property type="entry name" value="FlgN-like"/>
</dbReference>
<evidence type="ECO:0008006" key="3">
    <source>
        <dbReference type="Google" id="ProtNLM"/>
    </source>
</evidence>
<dbReference type="InterPro" id="IPR036679">
    <property type="entry name" value="FlgN-like_sf"/>
</dbReference>
<evidence type="ECO:0000313" key="2">
    <source>
        <dbReference type="EMBL" id="VAX16872.1"/>
    </source>
</evidence>
<sequence length="168" mass="19253">MKQDKLLQKLEVALTHNIRFYNEMAEELAIERVALKAHSLKDLETSIRRKARITHKIQTLEGERLSILEDLAKITGRPASKLTLLWLAENFGGPLKDRLLKLRVWLREIVDRIADMNLFNRGLIEQLIKVNYSSAEKLHDLIQPGSTYIKGGMDPNKLKPGQVVSQTM</sequence>
<name>A0A3B1BL66_9ZZZZ</name>
<dbReference type="Gene3D" id="1.20.58.300">
    <property type="entry name" value="FlgN-like"/>
    <property type="match status" value="1"/>
</dbReference>
<reference evidence="2" key="1">
    <citation type="submission" date="2018-06" db="EMBL/GenBank/DDBJ databases">
        <authorList>
            <person name="Zhirakovskaya E."/>
        </authorList>
    </citation>
    <scope>NUCLEOTIDE SEQUENCE</scope>
</reference>
<protein>
    <recommendedName>
        <fullName evidence="3">FlgN protein</fullName>
    </recommendedName>
</protein>
<dbReference type="GO" id="GO:0044780">
    <property type="term" value="P:bacterial-type flagellum assembly"/>
    <property type="evidence" value="ECO:0007669"/>
    <property type="project" value="InterPro"/>
</dbReference>
<dbReference type="SUPFAM" id="SSF140566">
    <property type="entry name" value="FlgN-like"/>
    <property type="match status" value="1"/>
</dbReference>
<proteinExistence type="predicted"/>
<dbReference type="EMBL" id="UOGE01000017">
    <property type="protein sequence ID" value="VAX16872.1"/>
    <property type="molecule type" value="Genomic_DNA"/>
</dbReference>
<organism evidence="2">
    <name type="scientific">hydrothermal vent metagenome</name>
    <dbReference type="NCBI Taxonomy" id="652676"/>
    <lineage>
        <taxon>unclassified sequences</taxon>
        <taxon>metagenomes</taxon>
        <taxon>ecological metagenomes</taxon>
    </lineage>
</organism>
<evidence type="ECO:0000256" key="1">
    <source>
        <dbReference type="ARBA" id="ARBA00022795"/>
    </source>
</evidence>
<dbReference type="Pfam" id="PF05130">
    <property type="entry name" value="FlgN"/>
    <property type="match status" value="1"/>
</dbReference>
<keyword evidence="1" id="KW-1005">Bacterial flagellum biogenesis</keyword>
<dbReference type="AlphaFoldDB" id="A0A3B1BL66"/>
<gene>
    <name evidence="2" type="ORF">MNBD_NITROSPINAE02-1560</name>
</gene>
<accession>A0A3B1BL66</accession>